<dbReference type="EMBL" id="LR743595">
    <property type="protein sequence ID" value="CAA2624296.1"/>
    <property type="molecule type" value="Genomic_DNA"/>
</dbReference>
<dbReference type="Proteomes" id="UP001189122">
    <property type="component" value="Unassembled WGS sequence"/>
</dbReference>
<sequence length="181" mass="19428">MERREHRRSSPSERFHGVFSSPPERFLGVFSSPPGTLTAATGGAGVELDEEEVLWSGADFSAPNLPPQAGRGGAQGWHDLPSVSSPRSFRRFSEKNFGILAALPEEEKKMPVRNPSFLQRTASSLSGPSSASTSPPLLQERAVGKPDEDDGNSETLPPHEMVARKDSPMTTFSVLEGAGGR</sequence>
<dbReference type="AlphaFoldDB" id="A0A7I8J331"/>
<dbReference type="GO" id="GO:0010150">
    <property type="term" value="P:leaf senescence"/>
    <property type="evidence" value="ECO:0007669"/>
    <property type="project" value="UniProtKB-ARBA"/>
</dbReference>
<name>A0A7I8J331_SPIIN</name>
<feature type="compositionally biased region" description="Low complexity" evidence="2">
    <location>
        <begin position="121"/>
        <end position="138"/>
    </location>
</feature>
<gene>
    <name evidence="3" type="ORF">SI7747_08010139</name>
</gene>
<evidence type="ECO:0000256" key="2">
    <source>
        <dbReference type="SAM" id="MobiDB-lite"/>
    </source>
</evidence>
<organism evidence="3">
    <name type="scientific">Spirodela intermedia</name>
    <name type="common">Intermediate duckweed</name>
    <dbReference type="NCBI Taxonomy" id="51605"/>
    <lineage>
        <taxon>Eukaryota</taxon>
        <taxon>Viridiplantae</taxon>
        <taxon>Streptophyta</taxon>
        <taxon>Embryophyta</taxon>
        <taxon>Tracheophyta</taxon>
        <taxon>Spermatophyta</taxon>
        <taxon>Magnoliopsida</taxon>
        <taxon>Liliopsida</taxon>
        <taxon>Araceae</taxon>
        <taxon>Lemnoideae</taxon>
        <taxon>Spirodela</taxon>
    </lineage>
</organism>
<evidence type="ECO:0000313" key="4">
    <source>
        <dbReference type="Proteomes" id="UP001189122"/>
    </source>
</evidence>
<dbReference type="Pfam" id="PF04520">
    <property type="entry name" value="Senescence_reg"/>
    <property type="match status" value="1"/>
</dbReference>
<feature type="region of interest" description="Disordered" evidence="2">
    <location>
        <begin position="58"/>
        <end position="87"/>
    </location>
</feature>
<keyword evidence="4" id="KW-1185">Reference proteome</keyword>
<comment type="similarity">
    <text evidence="1">Belongs to the senescence regulator S40 family.</text>
</comment>
<evidence type="ECO:0000256" key="1">
    <source>
        <dbReference type="ARBA" id="ARBA00034773"/>
    </source>
</evidence>
<dbReference type="EMBL" id="CACRZD030000008">
    <property type="protein sequence ID" value="CAA6663750.1"/>
    <property type="molecule type" value="Genomic_DNA"/>
</dbReference>
<protein>
    <submittedName>
        <fullName evidence="3">Uncharacterized protein</fullName>
    </submittedName>
</protein>
<feature type="compositionally biased region" description="Basic and acidic residues" evidence="2">
    <location>
        <begin position="1"/>
        <end position="16"/>
    </location>
</feature>
<reference evidence="3 4" key="1">
    <citation type="submission" date="2019-12" db="EMBL/GenBank/DDBJ databases">
        <authorList>
            <person name="Scholz U."/>
            <person name="Mascher M."/>
            <person name="Fiebig A."/>
        </authorList>
    </citation>
    <scope>NUCLEOTIDE SEQUENCE</scope>
</reference>
<feature type="region of interest" description="Disordered" evidence="2">
    <location>
        <begin position="108"/>
        <end position="181"/>
    </location>
</feature>
<evidence type="ECO:0000313" key="3">
    <source>
        <dbReference type="EMBL" id="CAA2624296.1"/>
    </source>
</evidence>
<feature type="region of interest" description="Disordered" evidence="2">
    <location>
        <begin position="1"/>
        <end position="20"/>
    </location>
</feature>
<proteinExistence type="inferred from homology"/>
<dbReference type="PANTHER" id="PTHR33083">
    <property type="entry name" value="EXPRESSED PROTEIN"/>
    <property type="match status" value="1"/>
</dbReference>
<accession>A0A7I8J331</accession>
<dbReference type="InterPro" id="IPR007608">
    <property type="entry name" value="Senescence_reg_S40"/>
</dbReference>
<dbReference type="PANTHER" id="PTHR33083:SF116">
    <property type="entry name" value="OS04G0413900 PROTEIN"/>
    <property type="match status" value="1"/>
</dbReference>